<feature type="repeat" description="PPR" evidence="2">
    <location>
        <begin position="396"/>
        <end position="430"/>
    </location>
</feature>
<feature type="compositionally biased region" description="Polar residues" evidence="3">
    <location>
        <begin position="106"/>
        <end position="124"/>
    </location>
</feature>
<evidence type="ECO:0000256" key="3">
    <source>
        <dbReference type="SAM" id="MobiDB-lite"/>
    </source>
</evidence>
<dbReference type="SUPFAM" id="SSF160443">
    <property type="entry name" value="SMR domain-like"/>
    <property type="match status" value="1"/>
</dbReference>
<dbReference type="Pfam" id="PF13041">
    <property type="entry name" value="PPR_2"/>
    <property type="match status" value="2"/>
</dbReference>
<dbReference type="Pfam" id="PF01535">
    <property type="entry name" value="PPR"/>
    <property type="match status" value="2"/>
</dbReference>
<evidence type="ECO:0000313" key="6">
    <source>
        <dbReference type="Proteomes" id="UP000054560"/>
    </source>
</evidence>
<dbReference type="PANTHER" id="PTHR47938">
    <property type="entry name" value="RESPIRATORY COMPLEX I CHAPERONE (CIA84), PUTATIVE (AFU_ORTHOLOGUE AFUA_2G06020)-RELATED"/>
    <property type="match status" value="1"/>
</dbReference>
<dbReference type="STRING" id="667725.A0A0L0FGT7"/>
<sequence length="721" mass="80161">MAMAATISRLSYSKSWNRCPRCLLQALPMLKDGSKYRKSTQFTLTTNVVAHNPIMNCRRYVSNMNRERRAFWALDSKSRTNDVQHSPGGGARIAPIELSGIVKVKGQQSTHQSRSSATSRSCQDADSGVPVKCTLGPKHNISVVDAPVSVKKMISVKKMAMATKSTGNYRKAALKVDSLVANRSLHSSDAYYAIIIYKQSRQPEKCVQVLEYIQEKGEKLTAYHYALCIAALSTHNKYSKAYALFEDMQTRGVVLDVATYTTVVQMLLKARELDAASEIVYKMATDGCKPNARTYTVLMAAFSRAGRWDDALRFFGEMESKCVTRDAIAYSSAISACHKGGHWERAIVFFDEMGRKGFKRDMTTYSAAISACGKGHNWRKAIELFDEMRKNGIRPNMIAYSAAISACEKGYQWTKALKLLDEMTRKGVKQDTIVYSAAISACDKGRQWGKAIELFDEMGAKGIKRNTIAYTVAITACNHANRWEKAVEIFADMDINGIVRDTAAYNAAISAFGKGRQWEKAIMLYNEMDSKGLQPDTKTYGAAISACERGQQWQKALALYHEMSANSVERDLVIYRVVIRALASGANAHGLIDSVYEDLIVNFTAYGRFWSRFEREGVLDLHTHTQLEAQSAVRRLLTLLQHRCKDGSPADVTSIIVGQGKNSVREPVLLATVQRQLKNLTPSIASHPMEANTGRLVVDRSDLVAWLKQNASEDFAPATGF</sequence>
<feature type="repeat" description="PPR" evidence="2">
    <location>
        <begin position="431"/>
        <end position="465"/>
    </location>
</feature>
<accession>A0A0L0FGT7</accession>
<organism evidence="5 6">
    <name type="scientific">Sphaeroforma arctica JP610</name>
    <dbReference type="NCBI Taxonomy" id="667725"/>
    <lineage>
        <taxon>Eukaryota</taxon>
        <taxon>Ichthyosporea</taxon>
        <taxon>Ichthyophonida</taxon>
        <taxon>Sphaeroforma</taxon>
    </lineage>
</organism>
<dbReference type="EMBL" id="KQ243486">
    <property type="protein sequence ID" value="KNC75671.1"/>
    <property type="molecule type" value="Genomic_DNA"/>
</dbReference>
<dbReference type="PROSITE" id="PS51375">
    <property type="entry name" value="PPR"/>
    <property type="match status" value="9"/>
</dbReference>
<dbReference type="Gene3D" id="3.30.1370.110">
    <property type="match status" value="1"/>
</dbReference>
<feature type="repeat" description="PPR" evidence="2">
    <location>
        <begin position="466"/>
        <end position="500"/>
    </location>
</feature>
<dbReference type="GeneID" id="25912315"/>
<name>A0A0L0FGT7_9EUKA</name>
<feature type="repeat" description="PPR" evidence="2">
    <location>
        <begin position="536"/>
        <end position="570"/>
    </location>
</feature>
<evidence type="ECO:0000259" key="4">
    <source>
        <dbReference type="Pfam" id="PF17177"/>
    </source>
</evidence>
<dbReference type="InterPro" id="IPR002885">
    <property type="entry name" value="PPR_rpt"/>
</dbReference>
<feature type="domain" description="PROP1-like PPR" evidence="4">
    <location>
        <begin position="206"/>
        <end position="350"/>
    </location>
</feature>
<dbReference type="InterPro" id="IPR011990">
    <property type="entry name" value="TPR-like_helical_dom_sf"/>
</dbReference>
<evidence type="ECO:0000313" key="5">
    <source>
        <dbReference type="EMBL" id="KNC75671.1"/>
    </source>
</evidence>
<dbReference type="RefSeq" id="XP_014149573.1">
    <property type="nucleotide sequence ID" value="XM_014294098.1"/>
</dbReference>
<dbReference type="PANTHER" id="PTHR47938:SF35">
    <property type="entry name" value="PENTATRICOPEPTIDE REPEAT-CONTAINING PROTEIN 4, MITOCHONDRIAL-RELATED"/>
    <property type="match status" value="1"/>
</dbReference>
<feature type="repeat" description="PPR" evidence="2">
    <location>
        <begin position="501"/>
        <end position="535"/>
    </location>
</feature>
<feature type="repeat" description="PPR" evidence="2">
    <location>
        <begin position="256"/>
        <end position="290"/>
    </location>
</feature>
<gene>
    <name evidence="5" type="ORF">SARC_11811</name>
</gene>
<evidence type="ECO:0000256" key="1">
    <source>
        <dbReference type="ARBA" id="ARBA00022737"/>
    </source>
</evidence>
<dbReference type="AlphaFoldDB" id="A0A0L0FGT7"/>
<dbReference type="eggNOG" id="KOG4197">
    <property type="taxonomic scope" value="Eukaryota"/>
</dbReference>
<dbReference type="InterPro" id="IPR036063">
    <property type="entry name" value="Smr_dom_sf"/>
</dbReference>
<evidence type="ECO:0000256" key="2">
    <source>
        <dbReference type="PROSITE-ProRule" id="PRU00708"/>
    </source>
</evidence>
<dbReference type="InterPro" id="IPR033443">
    <property type="entry name" value="PROP1-like_PPR_dom"/>
</dbReference>
<keyword evidence="1" id="KW-0677">Repeat</keyword>
<feature type="repeat" description="PPR" evidence="2">
    <location>
        <begin position="361"/>
        <end position="395"/>
    </location>
</feature>
<reference evidence="5 6" key="1">
    <citation type="submission" date="2011-02" db="EMBL/GenBank/DDBJ databases">
        <title>The Genome Sequence of Sphaeroforma arctica JP610.</title>
        <authorList>
            <consortium name="The Broad Institute Genome Sequencing Platform"/>
            <person name="Russ C."/>
            <person name="Cuomo C."/>
            <person name="Young S.K."/>
            <person name="Zeng Q."/>
            <person name="Gargeya S."/>
            <person name="Alvarado L."/>
            <person name="Berlin A."/>
            <person name="Chapman S.B."/>
            <person name="Chen Z."/>
            <person name="Freedman E."/>
            <person name="Gellesch M."/>
            <person name="Goldberg J."/>
            <person name="Griggs A."/>
            <person name="Gujja S."/>
            <person name="Heilman E."/>
            <person name="Heiman D."/>
            <person name="Howarth C."/>
            <person name="Mehta T."/>
            <person name="Neiman D."/>
            <person name="Pearson M."/>
            <person name="Roberts A."/>
            <person name="Saif S."/>
            <person name="Shea T."/>
            <person name="Shenoy N."/>
            <person name="Sisk P."/>
            <person name="Stolte C."/>
            <person name="Sykes S."/>
            <person name="White J."/>
            <person name="Yandava C."/>
            <person name="Burger G."/>
            <person name="Gray M.W."/>
            <person name="Holland P.W.H."/>
            <person name="King N."/>
            <person name="Lang F.B.F."/>
            <person name="Roger A.J."/>
            <person name="Ruiz-Trillo I."/>
            <person name="Haas B."/>
            <person name="Nusbaum C."/>
            <person name="Birren B."/>
        </authorList>
    </citation>
    <scope>NUCLEOTIDE SEQUENCE [LARGE SCALE GENOMIC DNA]</scope>
    <source>
        <strain evidence="5 6">JP610</strain>
    </source>
</reference>
<dbReference type="Proteomes" id="UP000054560">
    <property type="component" value="Unassembled WGS sequence"/>
</dbReference>
<feature type="repeat" description="PPR" evidence="2">
    <location>
        <begin position="291"/>
        <end position="325"/>
    </location>
</feature>
<protein>
    <recommendedName>
        <fullName evidence="4">PROP1-like PPR domain-containing protein</fullName>
    </recommendedName>
</protein>
<feature type="repeat" description="PPR" evidence="2">
    <location>
        <begin position="326"/>
        <end position="360"/>
    </location>
</feature>
<dbReference type="Pfam" id="PF17177">
    <property type="entry name" value="PPR_long"/>
    <property type="match status" value="1"/>
</dbReference>
<keyword evidence="6" id="KW-1185">Reference proteome</keyword>
<dbReference type="Gene3D" id="1.25.40.10">
    <property type="entry name" value="Tetratricopeptide repeat domain"/>
    <property type="match status" value="4"/>
</dbReference>
<proteinExistence type="predicted"/>
<dbReference type="NCBIfam" id="TIGR00756">
    <property type="entry name" value="PPR"/>
    <property type="match status" value="10"/>
</dbReference>
<dbReference type="OrthoDB" id="185373at2759"/>
<feature type="region of interest" description="Disordered" evidence="3">
    <location>
        <begin position="105"/>
        <end position="127"/>
    </location>
</feature>
<dbReference type="GO" id="GO:0003729">
    <property type="term" value="F:mRNA binding"/>
    <property type="evidence" value="ECO:0007669"/>
    <property type="project" value="TreeGrafter"/>
</dbReference>